<comment type="caution">
    <text evidence="2">The sequence shown here is derived from an EMBL/GenBank/DDBJ whole genome shotgun (WGS) entry which is preliminary data.</text>
</comment>
<evidence type="ECO:0000313" key="2">
    <source>
        <dbReference type="EMBL" id="KAJ1143393.1"/>
    </source>
</evidence>
<organism evidence="2 3">
    <name type="scientific">Pleurodeles waltl</name>
    <name type="common">Iberian ribbed newt</name>
    <dbReference type="NCBI Taxonomy" id="8319"/>
    <lineage>
        <taxon>Eukaryota</taxon>
        <taxon>Metazoa</taxon>
        <taxon>Chordata</taxon>
        <taxon>Craniata</taxon>
        <taxon>Vertebrata</taxon>
        <taxon>Euteleostomi</taxon>
        <taxon>Amphibia</taxon>
        <taxon>Batrachia</taxon>
        <taxon>Caudata</taxon>
        <taxon>Salamandroidea</taxon>
        <taxon>Salamandridae</taxon>
        <taxon>Pleurodelinae</taxon>
        <taxon>Pleurodeles</taxon>
    </lineage>
</organism>
<reference evidence="2" key="1">
    <citation type="journal article" date="2022" name="bioRxiv">
        <title>Sequencing and chromosome-scale assembly of the giantPleurodeles waltlgenome.</title>
        <authorList>
            <person name="Brown T."/>
            <person name="Elewa A."/>
            <person name="Iarovenko S."/>
            <person name="Subramanian E."/>
            <person name="Araus A.J."/>
            <person name="Petzold A."/>
            <person name="Susuki M."/>
            <person name="Suzuki K.-i.T."/>
            <person name="Hayashi T."/>
            <person name="Toyoda A."/>
            <person name="Oliveira C."/>
            <person name="Osipova E."/>
            <person name="Leigh N.D."/>
            <person name="Simon A."/>
            <person name="Yun M.H."/>
        </authorList>
    </citation>
    <scope>NUCLEOTIDE SEQUENCE</scope>
    <source>
        <strain evidence="2">20211129_DDA</strain>
        <tissue evidence="2">Liver</tissue>
    </source>
</reference>
<protein>
    <submittedName>
        <fullName evidence="2">Uncharacterized protein</fullName>
    </submittedName>
</protein>
<sequence>MEPWQMAEELREAPGGSPCWSDTRGPCLDPRGSASGAGLPWGPGGAETAGGGRGTPEGLGDSAHWTASASPELERDRLPCLQEEASGPEDSVGGIGPCRQGVPECPYRAAGSLNKWHGRDPAWGVSRPATTPARRCWGLGWWRGPGAEERPTSLLARAGEVEG</sequence>
<dbReference type="EMBL" id="JANPWB010000010">
    <property type="protein sequence ID" value="KAJ1143393.1"/>
    <property type="molecule type" value="Genomic_DNA"/>
</dbReference>
<dbReference type="Proteomes" id="UP001066276">
    <property type="component" value="Chromosome 6"/>
</dbReference>
<evidence type="ECO:0000256" key="1">
    <source>
        <dbReference type="SAM" id="MobiDB-lite"/>
    </source>
</evidence>
<name>A0AAV7QTJ8_PLEWA</name>
<feature type="compositionally biased region" description="Gly residues" evidence="1">
    <location>
        <begin position="39"/>
        <end position="57"/>
    </location>
</feature>
<accession>A0AAV7QTJ8</accession>
<keyword evidence="3" id="KW-1185">Reference proteome</keyword>
<dbReference type="AlphaFoldDB" id="A0AAV7QTJ8"/>
<gene>
    <name evidence="2" type="ORF">NDU88_009702</name>
</gene>
<feature type="region of interest" description="Disordered" evidence="1">
    <location>
        <begin position="1"/>
        <end position="78"/>
    </location>
</feature>
<proteinExistence type="predicted"/>
<evidence type="ECO:0000313" key="3">
    <source>
        <dbReference type="Proteomes" id="UP001066276"/>
    </source>
</evidence>